<keyword evidence="2" id="KW-1185">Reference proteome</keyword>
<proteinExistence type="predicted"/>
<dbReference type="EMBL" id="VILF01000001">
    <property type="protein sequence ID" value="MTJ42987.1"/>
    <property type="molecule type" value="Genomic_DNA"/>
</dbReference>
<accession>A0ACC7S400</accession>
<evidence type="ECO:0000313" key="1">
    <source>
        <dbReference type="EMBL" id="MTJ42987.1"/>
    </source>
</evidence>
<protein>
    <submittedName>
        <fullName evidence="1">Amino acid adenylation domain-containing protein</fullName>
    </submittedName>
</protein>
<comment type="caution">
    <text evidence="1">The sequence shown here is derived from an EMBL/GenBank/DDBJ whole genome shotgun (WGS) entry which is preliminary data.</text>
</comment>
<sequence>MKNSTYRLSLFQYVKFYYAIQHFWAGHFQKLLEGIVANPEQKVSELPLLTNAEYQQIFTKWNFTEISYPQECIHQLFETQVEKTPDNKAIAYQEQYLTYQELNQRSNQLAHYLQKLKIGPDVLVGICLERSVDLVVATLGVLKAGGAYVPLDVNYPQDRLAYMIDDTQVPVLLTYKYLSDKLPHNNVNAIYLDTEWPLIAQENAENLHIEGTTSANLAYVIYTSGSTGNPKGTMVQHGSLVNAYRGWEQTYALRSATTCHLQMASFSFDVFTGDWTRALCSGAKLLLCPSDLLLNPEGLYNLIVQEKVDCAEFVPAVFRNLIKYLEKTQQSLDFMKVLAIGSDSWYVREYKHFLQFCGSQTRLINSYGLTETTIDSSYFEDSVDDLSLEEMVPIGRPFPNTNIYLLDRNQQPVPIGVPGEIYIGGAGIARGYLNQPKLTTARFITNFFNQKSSLCIYRTGDLARYRTDGNIEMMGRIDNQVKIRGFRIELGEIETVLCENEGIHQSVVIVRQDLSGDKRLVAYVVPTANTTVSALDLRNFLKGKLPDYMIPAAFIILETLPLSPSGKINRRALPAPDWSSNDFKETYVAPRTAIEEVLVEIWQQALGINRIGIQDDFFNLGGHSLLAMQIISNVRESFEVQIPLQKLFQASTVANFASVIAEHQGKEQEFSNYPDAIAIPEEWYEPFPLTDIQEAYWVGRNELFEMGNVSTHSYDELEFKNLDVENLHLAWQRLIKRHGMLRAIVLPDGQQKIWRDVPDYKIEVLDLSGKAPDEIESQIETIRQQMSHQIFKTHQWPLFELRATLLDQQVARLHLSTDALTFDAWSFIVIIKELSQLLDDPKAFLPPINLSFRDYVLAEQSIKFTEDYQRSLAYWQTQIVTLPPAPELPLAKNPSSLNEPHFSRLHSTLEKETWTKLRTKATRYGLTPTGLLLTAFSEVLALWSKNPQFTLNLTFFNRLPLHPEVNDIVGEFTSLTLLALDYSVRDSFLDRARRTQEKLWNDLEHRHVSGIQVLRELNRRQGGVTRAKMPIVFTSALTLPVPDIESSPIALRPVYGITQTSQVWLDHQVWEESGTLIFNWDVVEEIFPEGLLQDMFIAYCELLPRLANEDAIWQEPTLYLLPPAQFQQQLQVNATEEKMCANLLHTLFTSQASLQPKEVAIVTPQNRLTYEEVYRQANRIGRRLRQLGARPNTLVAVVMQKGWEQVVAVLGILQSGAAYLPIDPEQPQERIWYLIEQGQVQLVLTQSWLNTFLEWPQHVQRLCVDNNDFINISDQPLNTVQGANDLAYVIFTSGSTGLPKGVMINHRGAVNTIVDINKRFQVTNKDRVFAISALNFDLSVYDIFGILAAGGTVVIPDASSRRDPSHWLPLMIQEKVSLWNSVPALMGMLTEYTQSQGKYLPESLRLVMMSGDWIPLSLPNEIKELSTDVKVISLGGATEASIWSILYPIEIVDTNWSSIPYGKPMANQKFYVLNDVLEPCPVWVSGHLYIGGVGLAMGYWRDEEKTHASFIVHPKTGLRLYRTGDLGRYLPDGNIEFLGRQDFQVKIQGYRIELGEIEKALVQHSKIQDGIVTTVGETKGNKKLVAYILHQNEDAFDERELRNFLREKLPEYMIPSLFTVLKEFPLTSNGKVDRKALANSTSINFQIEKHFVPPQTSIEKKLATIWSEMLQVDSVGIEDNFFELGGNSILSIRLILHIREVFQVELPLNKLFETPNIANLAGYIEGF</sequence>
<dbReference type="Proteomes" id="UP001517388">
    <property type="component" value="Unassembled WGS sequence"/>
</dbReference>
<evidence type="ECO:0000313" key="2">
    <source>
        <dbReference type="Proteomes" id="UP001517388"/>
    </source>
</evidence>
<organism evidence="1 2">
    <name type="scientific">Dolichospermum flos-aquae UHCC 0037</name>
    <dbReference type="NCBI Taxonomy" id="2590026"/>
    <lineage>
        <taxon>Bacteria</taxon>
        <taxon>Bacillati</taxon>
        <taxon>Cyanobacteriota</taxon>
        <taxon>Cyanophyceae</taxon>
        <taxon>Nostocales</taxon>
        <taxon>Aphanizomenonaceae</taxon>
        <taxon>Dolichospermum</taxon>
    </lineage>
</organism>
<gene>
    <name evidence="1" type="ORF">FJR39_07000</name>
</gene>
<name>A0ACC7S400_DOLFA</name>
<reference evidence="2" key="1">
    <citation type="journal article" date="2020" name="Toxins">
        <title>Phylogenomic Analysis of Secondary Metabolism in the Toxic Cyanobacterial Genera Anabaena, Dolichospermum and Aphanizomenon.</title>
        <authorList>
            <person name="Oesterholm J."/>
            <person name="Popin R.V."/>
            <person name="Fewer D.P."/>
            <person name="Sivonen K."/>
        </authorList>
    </citation>
    <scope>NUCLEOTIDE SEQUENCE [LARGE SCALE GENOMIC DNA]</scope>
    <source>
        <strain evidence="2">UHCC 0037</strain>
    </source>
</reference>